<dbReference type="AlphaFoldDB" id="A0A8S1NMI5"/>
<comment type="caution">
    <text evidence="1">The sequence shown here is derived from an EMBL/GenBank/DDBJ whole genome shotgun (WGS) entry which is preliminary data.</text>
</comment>
<protein>
    <submittedName>
        <fullName evidence="1">Uncharacterized protein</fullName>
    </submittedName>
</protein>
<keyword evidence="2" id="KW-1185">Reference proteome</keyword>
<proteinExistence type="predicted"/>
<reference evidence="1" key="1">
    <citation type="submission" date="2021-01" db="EMBL/GenBank/DDBJ databases">
        <authorList>
            <consortium name="Genoscope - CEA"/>
            <person name="William W."/>
        </authorList>
    </citation>
    <scope>NUCLEOTIDE SEQUENCE</scope>
</reference>
<evidence type="ECO:0000313" key="2">
    <source>
        <dbReference type="Proteomes" id="UP000688137"/>
    </source>
</evidence>
<evidence type="ECO:0000313" key="1">
    <source>
        <dbReference type="EMBL" id="CAD8091471.1"/>
    </source>
</evidence>
<name>A0A8S1NMI5_PARPR</name>
<dbReference type="Proteomes" id="UP000688137">
    <property type="component" value="Unassembled WGS sequence"/>
</dbReference>
<sequence length="148" mass="17158">MKQRISLQNFLLELEQNCQEKLLTAVQHTSVMIVKIQEFGDNMKADNDTKEEGKLQLYFFLSKSQVKNNIFEGFTTSQLLLIIPFQSQKFYINDETITHIDIDYQSISPIKDIDCTDDIQKISHNNDQSQILIECINLGKKQLKGNNK</sequence>
<gene>
    <name evidence="1" type="ORF">PPRIM_AZ9-3.1.T0880084</name>
</gene>
<organism evidence="1 2">
    <name type="scientific">Paramecium primaurelia</name>
    <dbReference type="NCBI Taxonomy" id="5886"/>
    <lineage>
        <taxon>Eukaryota</taxon>
        <taxon>Sar</taxon>
        <taxon>Alveolata</taxon>
        <taxon>Ciliophora</taxon>
        <taxon>Intramacronucleata</taxon>
        <taxon>Oligohymenophorea</taxon>
        <taxon>Peniculida</taxon>
        <taxon>Parameciidae</taxon>
        <taxon>Paramecium</taxon>
    </lineage>
</organism>
<dbReference type="EMBL" id="CAJJDM010000091">
    <property type="protein sequence ID" value="CAD8091471.1"/>
    <property type="molecule type" value="Genomic_DNA"/>
</dbReference>
<accession>A0A8S1NMI5</accession>